<name>A0A6C1CB07_9ACTN</name>
<proteinExistence type="predicted"/>
<dbReference type="GeneID" id="75179852"/>
<organism evidence="1 2">
    <name type="scientific">Streptomyces albus</name>
    <dbReference type="NCBI Taxonomy" id="1888"/>
    <lineage>
        <taxon>Bacteria</taxon>
        <taxon>Bacillati</taxon>
        <taxon>Actinomycetota</taxon>
        <taxon>Actinomycetes</taxon>
        <taxon>Kitasatosporales</taxon>
        <taxon>Streptomycetaceae</taxon>
        <taxon>Streptomyces</taxon>
    </lineage>
</organism>
<dbReference type="InterPro" id="IPR017853">
    <property type="entry name" value="GH"/>
</dbReference>
<dbReference type="Proteomes" id="UP000298111">
    <property type="component" value="Unassembled WGS sequence"/>
</dbReference>
<dbReference type="SUPFAM" id="SSF51445">
    <property type="entry name" value="(Trans)glycosidases"/>
    <property type="match status" value="1"/>
</dbReference>
<accession>A0A6C1CB07</accession>
<evidence type="ECO:0000313" key="2">
    <source>
        <dbReference type="Proteomes" id="UP000298111"/>
    </source>
</evidence>
<protein>
    <submittedName>
        <fullName evidence="1">Uncharacterized protein</fullName>
    </submittedName>
</protein>
<dbReference type="EMBL" id="RCIY01000040">
    <property type="protein sequence ID" value="TGG86185.1"/>
    <property type="molecule type" value="Genomic_DNA"/>
</dbReference>
<reference evidence="1 2" key="1">
    <citation type="submission" date="2018-10" db="EMBL/GenBank/DDBJ databases">
        <title>Isolation of pseudouridimycin from Streptomyces albus DSM 40763.</title>
        <authorList>
            <person name="Rosenqvist P."/>
            <person name="Metsae-Ketelae M."/>
            <person name="Virta P."/>
        </authorList>
    </citation>
    <scope>NUCLEOTIDE SEQUENCE [LARGE SCALE GENOMIC DNA]</scope>
    <source>
        <strain evidence="1 2">DSM 40763</strain>
    </source>
</reference>
<dbReference type="PROSITE" id="PS51257">
    <property type="entry name" value="PROKAR_LIPOPROTEIN"/>
    <property type="match status" value="1"/>
</dbReference>
<dbReference type="RefSeq" id="WP_016471333.1">
    <property type="nucleotide sequence ID" value="NZ_BNEJ01000025.1"/>
</dbReference>
<dbReference type="AlphaFoldDB" id="A0A6C1CB07"/>
<evidence type="ECO:0000313" key="1">
    <source>
        <dbReference type="EMBL" id="TGG86185.1"/>
    </source>
</evidence>
<comment type="caution">
    <text evidence="1">The sequence shown here is derived from an EMBL/GenBank/DDBJ whole genome shotgun (WGS) entry which is preliminary data.</text>
</comment>
<gene>
    <name evidence="1" type="ORF">D8771_07240</name>
</gene>
<sequence length="410" mass="46011">MRKGWSRRGILGASGAVLLAAGCSSGPDGHDDDHSGGAGPADGPDGALGANFNEDAGSVTFEELRDLRAGWLRGFVPLHELPDEVAEQAAVEKLLAAHRDGYGTVLSLKFPFGNRPVPEPGSAAMAVQLARVDKVLEAVLDSVDVLAIGNEPFIESLPEDRRSGALNTFYEKVAAHIIAYRRKRFPRGCRTRLYMGALNYLDRPHELTEATARWLSFVRRTRQLDGVDIHPHVSSPQGAQAYLDYILPRLREDQKFLVTEFSLVQLWKQHLSDPVPAGFARKYRLPQDTPVWQLIVEAIEKPMPESKWRDFLSMSPWFEKNKHFLRNQVSAFRRTGRLAVATYGVSQATAMTKDFGPHKQPWLLNSLYSNRTVERSHDGRPARSYGFFDDFRALQREQDRRPVRLKSAPT</sequence>